<dbReference type="InterPro" id="IPR038461">
    <property type="entry name" value="Schlafen_AlbA_2_dom_sf"/>
</dbReference>
<comment type="caution">
    <text evidence="2">The sequence shown here is derived from an EMBL/GenBank/DDBJ whole genome shotgun (WGS) entry which is preliminary data.</text>
</comment>
<keyword evidence="3" id="KW-1185">Reference proteome</keyword>
<proteinExistence type="predicted"/>
<reference evidence="2 3" key="1">
    <citation type="journal article" date="2023" name="Int. J. Mol. Sci.">
        <title>Pathogenicity and Genomic Characterization of a Novel Genospecies, Bacillus shihchuchen, of the Bacillus cereus Group Isolated from Chinese Softshell Turtle (Pelodiscus sinensis).</title>
        <authorList>
            <person name="Cheng L.W."/>
            <person name="Byadgi O.V."/>
            <person name="Tsai C.E."/>
            <person name="Wang P.C."/>
            <person name="Chen S.C."/>
        </authorList>
    </citation>
    <scope>NUCLEOTIDE SEQUENCE [LARGE SCALE GENOMIC DNA]</scope>
    <source>
        <strain evidence="2 3">QF108-045</strain>
    </source>
</reference>
<keyword evidence="2" id="KW-0067">ATP-binding</keyword>
<evidence type="ECO:0000313" key="3">
    <source>
        <dbReference type="Proteomes" id="UP001229716"/>
    </source>
</evidence>
<geneLocation type="plasmid" evidence="2">
    <name>pBS01</name>
</geneLocation>
<dbReference type="Gene3D" id="3.30.950.30">
    <property type="entry name" value="Schlafen, AAA domain"/>
    <property type="match status" value="1"/>
</dbReference>
<dbReference type="GO" id="GO:0005524">
    <property type="term" value="F:ATP binding"/>
    <property type="evidence" value="ECO:0007669"/>
    <property type="project" value="UniProtKB-KW"/>
</dbReference>
<keyword evidence="2" id="KW-0547">Nucleotide-binding</keyword>
<evidence type="ECO:0000259" key="1">
    <source>
        <dbReference type="Pfam" id="PF04326"/>
    </source>
</evidence>
<name>A0ABT7KYZ8_9BACI</name>
<protein>
    <submittedName>
        <fullName evidence="2">ATP-binding protein</fullName>
    </submittedName>
</protein>
<dbReference type="InterPro" id="IPR007421">
    <property type="entry name" value="Schlafen_AlbA_2_dom"/>
</dbReference>
<dbReference type="EMBL" id="JASWHZ010000002">
    <property type="protein sequence ID" value="MDL2419361.1"/>
    <property type="molecule type" value="Genomic_DNA"/>
</dbReference>
<accession>A0ABT7KYZ8</accession>
<sequence>MDIKKQVQTLIEQGFECEYLDFKAKMYPRKGCIDLLKDILSMANSTYKGTKYIILGVKDDILNGRSIIGIDKEDKVDSSTYQQYILSNIEPDLNFDLQYVDINKKQLQSLRLKILIINPI</sequence>
<organism evidence="2 3">
    <name type="scientific">Bacillus shihchuchen</name>
    <dbReference type="NCBI Taxonomy" id="3036942"/>
    <lineage>
        <taxon>Bacteria</taxon>
        <taxon>Bacillati</taxon>
        <taxon>Bacillota</taxon>
        <taxon>Bacilli</taxon>
        <taxon>Bacillales</taxon>
        <taxon>Bacillaceae</taxon>
        <taxon>Bacillus</taxon>
        <taxon>Bacillus cereus group</taxon>
    </lineage>
</organism>
<evidence type="ECO:0000313" key="2">
    <source>
        <dbReference type="EMBL" id="MDL2419361.1"/>
    </source>
</evidence>
<dbReference type="Pfam" id="PF04326">
    <property type="entry name" value="SLFN_AlbA_2"/>
    <property type="match status" value="1"/>
</dbReference>
<gene>
    <name evidence="2" type="ORF">P6F46_27695</name>
</gene>
<keyword evidence="2" id="KW-0614">Plasmid</keyword>
<feature type="domain" description="Schlafen AlbA-2" evidence="1">
    <location>
        <begin position="16"/>
        <end position="114"/>
    </location>
</feature>
<dbReference type="Proteomes" id="UP001229716">
    <property type="component" value="Unassembled WGS sequence"/>
</dbReference>